<evidence type="ECO:0000256" key="1">
    <source>
        <dbReference type="RuleBase" id="RU000481"/>
    </source>
</evidence>
<comment type="cofactor">
    <cofactor evidence="1">
        <name>pyridoxal 5'-phosphate</name>
        <dbReference type="ChEBI" id="CHEBI:597326"/>
    </cofactor>
</comment>
<reference evidence="3 4" key="1">
    <citation type="submission" date="2018-08" db="EMBL/GenBank/DDBJ databases">
        <title>A genome reference for cultivated species of the human gut microbiota.</title>
        <authorList>
            <person name="Zou Y."/>
            <person name="Xue W."/>
            <person name="Luo G."/>
        </authorList>
    </citation>
    <scope>NUCLEOTIDE SEQUENCE [LARGE SCALE GENOMIC DNA]</scope>
    <source>
        <strain evidence="3 4">AF19-21</strain>
    </source>
</reference>
<dbReference type="CDD" id="cd00609">
    <property type="entry name" value="AAT_like"/>
    <property type="match status" value="1"/>
</dbReference>
<comment type="caution">
    <text evidence="3">The sequence shown here is derived from an EMBL/GenBank/DDBJ whole genome shotgun (WGS) entry which is preliminary data.</text>
</comment>
<keyword evidence="1 3" id="KW-0808">Transferase</keyword>
<dbReference type="PROSITE" id="PS00105">
    <property type="entry name" value="AA_TRANSFER_CLASS_1"/>
    <property type="match status" value="1"/>
</dbReference>
<dbReference type="NCBIfam" id="NF005305">
    <property type="entry name" value="PRK06836.1"/>
    <property type="match status" value="1"/>
</dbReference>
<gene>
    <name evidence="3" type="ORF">DWX41_19390</name>
</gene>
<feature type="domain" description="Aminotransferase class I/classII large" evidence="2">
    <location>
        <begin position="35"/>
        <end position="379"/>
    </location>
</feature>
<dbReference type="InterPro" id="IPR004839">
    <property type="entry name" value="Aminotransferase_I/II_large"/>
</dbReference>
<dbReference type="GO" id="GO:0030170">
    <property type="term" value="F:pyridoxal phosphate binding"/>
    <property type="evidence" value="ECO:0007669"/>
    <property type="project" value="InterPro"/>
</dbReference>
<name>A0A3E2WHF5_9FIRM</name>
<dbReference type="Gene3D" id="3.40.640.10">
    <property type="entry name" value="Type I PLP-dependent aspartate aminotransferase-like (Major domain)"/>
    <property type="match status" value="1"/>
</dbReference>
<evidence type="ECO:0000259" key="2">
    <source>
        <dbReference type="Pfam" id="PF00155"/>
    </source>
</evidence>
<dbReference type="InterPro" id="IPR004838">
    <property type="entry name" value="NHTrfase_class1_PyrdxlP-BS"/>
</dbReference>
<dbReference type="Proteomes" id="UP000261111">
    <property type="component" value="Unassembled WGS sequence"/>
</dbReference>
<dbReference type="InterPro" id="IPR015422">
    <property type="entry name" value="PyrdxlP-dep_Trfase_small"/>
</dbReference>
<evidence type="ECO:0000313" key="4">
    <source>
        <dbReference type="Proteomes" id="UP000261111"/>
    </source>
</evidence>
<dbReference type="InterPro" id="IPR015421">
    <property type="entry name" value="PyrdxlP-dep_Trfase_major"/>
</dbReference>
<evidence type="ECO:0000313" key="3">
    <source>
        <dbReference type="EMBL" id="RGC26259.1"/>
    </source>
</evidence>
<dbReference type="Gene3D" id="3.90.1150.10">
    <property type="entry name" value="Aspartate Aminotransferase, domain 1"/>
    <property type="match status" value="1"/>
</dbReference>
<comment type="similarity">
    <text evidence="1">Belongs to the class-I pyridoxal-phosphate-dependent aminotransferase family.</text>
</comment>
<dbReference type="PANTHER" id="PTHR42691:SF1">
    <property type="entry name" value="ASPARTATE AMINOTRANSFERASE YHDR-RELATED"/>
    <property type="match status" value="1"/>
</dbReference>
<accession>A0A3E2WHF5</accession>
<dbReference type="PANTHER" id="PTHR42691">
    <property type="entry name" value="ASPARTATE AMINOTRANSFERASE YHDR-RELATED"/>
    <property type="match status" value="1"/>
</dbReference>
<protein>
    <recommendedName>
        <fullName evidence="1">Aminotransferase</fullName>
        <ecNumber evidence="1">2.6.1.-</ecNumber>
    </recommendedName>
</protein>
<dbReference type="EMBL" id="QVIA01000028">
    <property type="protein sequence ID" value="RGC26259.1"/>
    <property type="molecule type" value="Genomic_DNA"/>
</dbReference>
<organism evidence="3 4">
    <name type="scientific">Hungatella hathewayi</name>
    <dbReference type="NCBI Taxonomy" id="154046"/>
    <lineage>
        <taxon>Bacteria</taxon>
        <taxon>Bacillati</taxon>
        <taxon>Bacillota</taxon>
        <taxon>Clostridia</taxon>
        <taxon>Lachnospirales</taxon>
        <taxon>Lachnospiraceae</taxon>
        <taxon>Hungatella</taxon>
    </lineage>
</organism>
<dbReference type="InterPro" id="IPR015424">
    <property type="entry name" value="PyrdxlP-dep_Trfase"/>
</dbReference>
<dbReference type="Pfam" id="PF00155">
    <property type="entry name" value="Aminotran_1_2"/>
    <property type="match status" value="1"/>
</dbReference>
<keyword evidence="1 3" id="KW-0032">Aminotransferase</keyword>
<dbReference type="SUPFAM" id="SSF53383">
    <property type="entry name" value="PLP-dependent transferases"/>
    <property type="match status" value="1"/>
</dbReference>
<dbReference type="RefSeq" id="WP_025657267.1">
    <property type="nucleotide sequence ID" value="NZ_QVIA01000028.1"/>
</dbReference>
<dbReference type="AlphaFoldDB" id="A0A3E2WHF5"/>
<dbReference type="EC" id="2.6.1.-" evidence="1"/>
<dbReference type="GO" id="GO:0008483">
    <property type="term" value="F:transaminase activity"/>
    <property type="evidence" value="ECO:0007669"/>
    <property type="project" value="UniProtKB-KW"/>
</dbReference>
<proteinExistence type="inferred from homology"/>
<dbReference type="GeneID" id="93334395"/>
<sequence>MISKKMETMVANSSAIRAMFEEGNRLAGIYGAENIYDFSLGNPNVPAPEAVKDAIRELLDEENPVVLHGYTNSNAGYEDVRQAIAESLNKRFGTYFESKNITMTVGAAGGLNVILKSLLNPGDEVIAFAPYFGEYRSYTNNYDGVLVEISPDTSTFQPKLDEFEAKITPKTKAVIVNTPNNPTGVVYSEDTIRKMAAVMDEKQKEYGTEIYLISDEPYRELAYDGVEVPYLTKYYANTVVGYSYSKSLSLPGERIGYLVIPDEAADSEKLIGAANVATRILGFVNAPTLQQKVVKKCLNEKTDISYYNRNRETLYNGLKELGFECIKPEGAFYLFVKSPVADEKEFCAAAKKYNILIVPGSSFACPGYVRLAYCVSYETIVNSLPKFAELAAEYR</sequence>